<dbReference type="SUPFAM" id="SSF51658">
    <property type="entry name" value="Xylose isomerase-like"/>
    <property type="match status" value="1"/>
</dbReference>
<comment type="caution">
    <text evidence="4">The sequence shown here is derived from an EMBL/GenBank/DDBJ whole genome shotgun (WGS) entry which is preliminary data.</text>
</comment>
<dbReference type="EMBL" id="PDJI01000004">
    <property type="protein sequence ID" value="PFG39145.1"/>
    <property type="molecule type" value="Genomic_DNA"/>
</dbReference>
<reference evidence="4 5" key="1">
    <citation type="submission" date="2017-10" db="EMBL/GenBank/DDBJ databases">
        <title>Sequencing the genomes of 1000 actinobacteria strains.</title>
        <authorList>
            <person name="Klenk H.-P."/>
        </authorList>
    </citation>
    <scope>NUCLEOTIDE SEQUENCE [LARGE SCALE GENOMIC DNA]</scope>
    <source>
        <strain evidence="4 5">DSM 21838</strain>
    </source>
</reference>
<evidence type="ECO:0000256" key="1">
    <source>
        <dbReference type="ARBA" id="ARBA00023277"/>
    </source>
</evidence>
<dbReference type="GO" id="GO:0016853">
    <property type="term" value="F:isomerase activity"/>
    <property type="evidence" value="ECO:0007669"/>
    <property type="project" value="UniProtKB-KW"/>
</dbReference>
<dbReference type="InterPro" id="IPR036237">
    <property type="entry name" value="Xyl_isomerase-like_sf"/>
</dbReference>
<evidence type="ECO:0000259" key="3">
    <source>
        <dbReference type="Pfam" id="PF01261"/>
    </source>
</evidence>
<dbReference type="InterPro" id="IPR050312">
    <property type="entry name" value="IolE/XylAMocC-like"/>
</dbReference>
<evidence type="ECO:0000313" key="5">
    <source>
        <dbReference type="Proteomes" id="UP000222106"/>
    </source>
</evidence>
<feature type="signal peptide" evidence="2">
    <location>
        <begin position="1"/>
        <end position="32"/>
    </location>
</feature>
<dbReference type="InterPro" id="IPR013022">
    <property type="entry name" value="Xyl_isomerase-like_TIM-brl"/>
</dbReference>
<dbReference type="InterPro" id="IPR006311">
    <property type="entry name" value="TAT_signal"/>
</dbReference>
<dbReference type="PANTHER" id="PTHR12110:SF41">
    <property type="entry name" value="INOSOSE DEHYDRATASE"/>
    <property type="match status" value="1"/>
</dbReference>
<dbReference type="AlphaFoldDB" id="A0A2A9ELM1"/>
<feature type="chain" id="PRO_5012586218" evidence="2">
    <location>
        <begin position="33"/>
        <end position="312"/>
    </location>
</feature>
<dbReference type="Proteomes" id="UP000222106">
    <property type="component" value="Unassembled WGS sequence"/>
</dbReference>
<protein>
    <submittedName>
        <fullName evidence="4">Sugar phosphate isomerase/epimerase</fullName>
    </submittedName>
</protein>
<dbReference type="Gene3D" id="3.20.20.150">
    <property type="entry name" value="Divalent-metal-dependent TIM barrel enzymes"/>
    <property type="match status" value="1"/>
</dbReference>
<organism evidence="4 5">
    <name type="scientific">Georgenia soli</name>
    <dbReference type="NCBI Taxonomy" id="638953"/>
    <lineage>
        <taxon>Bacteria</taxon>
        <taxon>Bacillati</taxon>
        <taxon>Actinomycetota</taxon>
        <taxon>Actinomycetes</taxon>
        <taxon>Micrococcales</taxon>
        <taxon>Bogoriellaceae</taxon>
        <taxon>Georgenia</taxon>
    </lineage>
</organism>
<gene>
    <name evidence="4" type="ORF">ATJ97_1640</name>
</gene>
<feature type="domain" description="Xylose isomerase-like TIM barrel" evidence="3">
    <location>
        <begin position="78"/>
        <end position="307"/>
    </location>
</feature>
<keyword evidence="2" id="KW-0732">Signal</keyword>
<keyword evidence="4" id="KW-0413">Isomerase</keyword>
<evidence type="ECO:0000313" key="4">
    <source>
        <dbReference type="EMBL" id="PFG39145.1"/>
    </source>
</evidence>
<dbReference type="Pfam" id="PF01261">
    <property type="entry name" value="AP_endonuc_2"/>
    <property type="match status" value="1"/>
</dbReference>
<dbReference type="PANTHER" id="PTHR12110">
    <property type="entry name" value="HYDROXYPYRUVATE ISOMERASE"/>
    <property type="match status" value="1"/>
</dbReference>
<proteinExistence type="predicted"/>
<accession>A0A2A9ELM1</accession>
<keyword evidence="5" id="KW-1185">Reference proteome</keyword>
<dbReference type="RefSeq" id="WP_098483301.1">
    <property type="nucleotide sequence ID" value="NZ_PDJI01000004.1"/>
</dbReference>
<name>A0A2A9ELM1_9MICO</name>
<dbReference type="PROSITE" id="PS51318">
    <property type="entry name" value="TAT"/>
    <property type="match status" value="1"/>
</dbReference>
<sequence length="312" mass="33823">MTLTTKTRRKTLLGMAGTVAMAAGLLAAPASAATNGNANENANDAAKCAGRSVPVSKISFQMYSYNNWGRQVGTETLLAELAEVGYKNIEPFGGTFSGKSADEVNALLDEYGLKAPTSHGSTNEATWPTTLEYYKEVGQRYVGSGGFASPGIRSYEDTLATAETLNRLGEASVKNGTGKIYGHNHQSEFTTKYTDPETGEVKSAWQILVENTDSRYVTFQLDIYWAEMAGIDTASLLEQYGDRIELLHIKDGGLTGENRGKQTNVGDGEIDWAPILKAAQGKVKYYVIEMDGAPNSIDFAEESFDFLTCFNF</sequence>
<keyword evidence="1" id="KW-0119">Carbohydrate metabolism</keyword>
<dbReference type="OrthoDB" id="5182842at2"/>
<evidence type="ECO:0000256" key="2">
    <source>
        <dbReference type="SAM" id="SignalP"/>
    </source>
</evidence>